<gene>
    <name evidence="3" type="ORF">BT62DRAFT_998272</name>
</gene>
<comment type="caution">
    <text evidence="3">The sequence shown here is derived from an EMBL/GenBank/DDBJ whole genome shotgun (WGS) entry which is preliminary data.</text>
</comment>
<feature type="compositionally biased region" description="Polar residues" evidence="2">
    <location>
        <begin position="19"/>
        <end position="29"/>
    </location>
</feature>
<evidence type="ECO:0000256" key="1">
    <source>
        <dbReference type="SAM" id="Coils"/>
    </source>
</evidence>
<proteinExistence type="predicted"/>
<protein>
    <submittedName>
        <fullName evidence="3">Uncharacterized protein</fullName>
    </submittedName>
</protein>
<accession>A0A9P8AL83</accession>
<feature type="region of interest" description="Disordered" evidence="2">
    <location>
        <begin position="298"/>
        <end position="343"/>
    </location>
</feature>
<keyword evidence="1" id="KW-0175">Coiled coil</keyword>
<evidence type="ECO:0000313" key="4">
    <source>
        <dbReference type="Proteomes" id="UP000812287"/>
    </source>
</evidence>
<feature type="compositionally biased region" description="Basic and acidic residues" evidence="2">
    <location>
        <begin position="310"/>
        <end position="325"/>
    </location>
</feature>
<dbReference type="RefSeq" id="XP_043033005.1">
    <property type="nucleotide sequence ID" value="XM_043190715.1"/>
</dbReference>
<dbReference type="EMBL" id="MU250592">
    <property type="protein sequence ID" value="KAG7439505.1"/>
    <property type="molecule type" value="Genomic_DNA"/>
</dbReference>
<name>A0A9P8AL83_9AGAR</name>
<reference evidence="3" key="1">
    <citation type="submission" date="2020-11" db="EMBL/GenBank/DDBJ databases">
        <title>Adaptations for nitrogen fixation in a non-lichenized fungal sporocarp promotes dispersal by wood-feeding termites.</title>
        <authorList>
            <consortium name="DOE Joint Genome Institute"/>
            <person name="Koch R.A."/>
            <person name="Yoon G."/>
            <person name="Arayal U."/>
            <person name="Lail K."/>
            <person name="Amirebrahimi M."/>
            <person name="Labutti K."/>
            <person name="Lipzen A."/>
            <person name="Riley R."/>
            <person name="Barry K."/>
            <person name="Henrissat B."/>
            <person name="Grigoriev I.V."/>
            <person name="Herr J.R."/>
            <person name="Aime M.C."/>
        </authorList>
    </citation>
    <scope>NUCLEOTIDE SEQUENCE</scope>
    <source>
        <strain evidence="3">MCA 3950</strain>
    </source>
</reference>
<dbReference type="GeneID" id="66113012"/>
<dbReference type="OrthoDB" id="2926282at2759"/>
<dbReference type="Proteomes" id="UP000812287">
    <property type="component" value="Unassembled WGS sequence"/>
</dbReference>
<keyword evidence="4" id="KW-1185">Reference proteome</keyword>
<sequence>MSDDYPTGVVAEKGGDGQSGPSNFGNSTELHPRPSELPFTHRSLENIAPCVYGPFFPLYSAAQPLLAGYWQLYMRENNECFLQVIPENWFPMSHLNSVISNGEGIDELFSNSTVQPNIKIDAVKALPVSNLSRKKAEVHLYKKECIKIWNREKKRLGYRPWNGNETWDKYSYEALVPLKEALLKENDQIIYAARAMTNGEFKQLLYLEYPWVQALEKSVKPHSRTNRPVDISDWSLKAPTFDEAKCQIAGIRCEAKAIGVPINSPEGRKRYKGLRCKYCIASRSRDCDAGMQCWNNSSSRRVPHTHSTKWKREKEEKAGEEETRTNQRMRGPKFLRDDDSGELPLSASQESTLTIHNRIPASVSIIDQLLDDIKGGYHSLAEEMQAERTRLAAEVESMKRQLSDSNDEMKTIKRELAESRRSEVEAREDCRIMEERLSMMKKMADKAETALAS</sequence>
<feature type="region of interest" description="Disordered" evidence="2">
    <location>
        <begin position="1"/>
        <end position="36"/>
    </location>
</feature>
<organism evidence="3 4">
    <name type="scientific">Guyanagaster necrorhizus</name>
    <dbReference type="NCBI Taxonomy" id="856835"/>
    <lineage>
        <taxon>Eukaryota</taxon>
        <taxon>Fungi</taxon>
        <taxon>Dikarya</taxon>
        <taxon>Basidiomycota</taxon>
        <taxon>Agaricomycotina</taxon>
        <taxon>Agaricomycetes</taxon>
        <taxon>Agaricomycetidae</taxon>
        <taxon>Agaricales</taxon>
        <taxon>Marasmiineae</taxon>
        <taxon>Physalacriaceae</taxon>
        <taxon>Guyanagaster</taxon>
    </lineage>
</organism>
<evidence type="ECO:0000313" key="3">
    <source>
        <dbReference type="EMBL" id="KAG7439505.1"/>
    </source>
</evidence>
<dbReference type="AlphaFoldDB" id="A0A9P8AL83"/>
<feature type="coiled-coil region" evidence="1">
    <location>
        <begin position="381"/>
        <end position="422"/>
    </location>
</feature>
<evidence type="ECO:0000256" key="2">
    <source>
        <dbReference type="SAM" id="MobiDB-lite"/>
    </source>
</evidence>